<evidence type="ECO:0000313" key="3">
    <source>
        <dbReference type="Proteomes" id="UP000801492"/>
    </source>
</evidence>
<evidence type="ECO:0000256" key="1">
    <source>
        <dbReference type="SAM" id="MobiDB-lite"/>
    </source>
</evidence>
<dbReference type="Proteomes" id="UP000801492">
    <property type="component" value="Unassembled WGS sequence"/>
</dbReference>
<accession>A0A8K0D8E9</accession>
<feature type="compositionally biased region" description="Basic residues" evidence="1">
    <location>
        <begin position="81"/>
        <end position="90"/>
    </location>
</feature>
<dbReference type="EMBL" id="VTPC01003426">
    <property type="protein sequence ID" value="KAF2898533.1"/>
    <property type="molecule type" value="Genomic_DNA"/>
</dbReference>
<evidence type="ECO:0000313" key="2">
    <source>
        <dbReference type="EMBL" id="KAF2898533.1"/>
    </source>
</evidence>
<name>A0A8K0D8E9_IGNLU</name>
<gene>
    <name evidence="2" type="ORF">ILUMI_07643</name>
</gene>
<dbReference type="AlphaFoldDB" id="A0A8K0D8E9"/>
<dbReference type="OrthoDB" id="6757013at2759"/>
<organism evidence="2 3">
    <name type="scientific">Ignelater luminosus</name>
    <name type="common">Cucubano</name>
    <name type="synonym">Pyrophorus luminosus</name>
    <dbReference type="NCBI Taxonomy" id="2038154"/>
    <lineage>
        <taxon>Eukaryota</taxon>
        <taxon>Metazoa</taxon>
        <taxon>Ecdysozoa</taxon>
        <taxon>Arthropoda</taxon>
        <taxon>Hexapoda</taxon>
        <taxon>Insecta</taxon>
        <taxon>Pterygota</taxon>
        <taxon>Neoptera</taxon>
        <taxon>Endopterygota</taxon>
        <taxon>Coleoptera</taxon>
        <taxon>Polyphaga</taxon>
        <taxon>Elateriformia</taxon>
        <taxon>Elateroidea</taxon>
        <taxon>Elateridae</taxon>
        <taxon>Agrypninae</taxon>
        <taxon>Pyrophorini</taxon>
        <taxon>Ignelater</taxon>
    </lineage>
</organism>
<keyword evidence="3" id="KW-1185">Reference proteome</keyword>
<reference evidence="2" key="1">
    <citation type="submission" date="2019-08" db="EMBL/GenBank/DDBJ databases">
        <title>The genome of the North American firefly Photinus pyralis.</title>
        <authorList>
            <consortium name="Photinus pyralis genome working group"/>
            <person name="Fallon T.R."/>
            <person name="Sander Lower S.E."/>
            <person name="Weng J.-K."/>
        </authorList>
    </citation>
    <scope>NUCLEOTIDE SEQUENCE</scope>
    <source>
        <strain evidence="2">TRF0915ILg1</strain>
        <tissue evidence="2">Whole body</tissue>
    </source>
</reference>
<comment type="caution">
    <text evidence="2">The sequence shown here is derived from an EMBL/GenBank/DDBJ whole genome shotgun (WGS) entry which is preliminary data.</text>
</comment>
<protein>
    <recommendedName>
        <fullName evidence="4">Endonuclease-reverse transcriptase</fullName>
    </recommendedName>
</protein>
<proteinExistence type="predicted"/>
<evidence type="ECO:0008006" key="4">
    <source>
        <dbReference type="Google" id="ProtNLM"/>
    </source>
</evidence>
<sequence length="102" mass="12272">MWAATKNLKSSLARTQNKMSRIIPKVKLKDHIKIKDLKKRAKVKEVIECVRFLKWNWAGHMIRMEDRWTKITTEWTPNLMKQKKGRPKKRWRDEIDEAAGNE</sequence>
<feature type="region of interest" description="Disordered" evidence="1">
    <location>
        <begin position="80"/>
        <end position="102"/>
    </location>
</feature>